<feature type="domain" description="Bacterial toxin 50" evidence="2">
    <location>
        <begin position="899"/>
        <end position="990"/>
    </location>
</feature>
<protein>
    <submittedName>
        <fullName evidence="3">Filamentous hemagglutinin family outer membrane protein</fullName>
    </submittedName>
</protein>
<evidence type="ECO:0000313" key="3">
    <source>
        <dbReference type="EMBL" id="AEA65365.1"/>
    </source>
</evidence>
<dbReference type="STRING" id="999541.bgla_2g29490"/>
<dbReference type="KEGG" id="bgd:bgla_2g29490"/>
<sequence length="994" mass="99473">MVSGSKVASGVDQTAIYSQGSMISADGVTVTSGRDIDVTGSNIVGTNDVSLSAARDVNIKTSQDTIQSSTYFDKKETGLMSNGGLSVSVGSRSNSDKQQSSSVTNNGSAIGALNGNLTVSAGNDLHATGSILHAGNDVNLAGKTVKIDAATDTSNFAEQQQFRQAGVTVGVTNPVVAAVQSGRQMTNAAQSVGGDPRLIALAAATTGLAAKNTYDSLKQMGGDPVKAATSVGINVSVGASKNDSQMQAQSSTAVGSTVSAGRNVTIAAAGAGKDSNLDVIGSTISAGNNAKLAAEGNVNLQAAENTSSQHSTNSGASASVGVSFTVGDKSGVAFTAGVAGNRGNADGDSSTWTNTHVSAGNELAIQSGGDTNLKGAVASGKQVVADIGGNLNIESLQDKDHYDSKQQSAGISASVCAPPLCTGKSSVAGSIGQTKMNSDYASVIEQSGIKAGDGGFQVDVKGNTDLKGGVVASSDKAVQDNLNKLTTSTLTHRDIENHASYDASSVGLSGGYGGSIGKDQKGTATNVNPVPGTALPKGGGGLQVAPPVALSASGDANSTTKSGISGGAITIADGAKQQQLTGQTAAEAVSSVNRDTSNTGGALAPIFDKDKIQAGFDITSQLINQAGTFVANRAAEADAAKAAANNPNLTPEQRAAAQQRADELSANWGPNGTYRQVLTALSVAAGGNVTGGLGQFAQNATVAYLQELSTNQVKQIADNLGSEEARAALHAIVGCAGAAASSQSCSAGAMGAATSSVLGSLLAPSANLSASEREARANLVASLVAGVATVSGQNVATATGAGKIEVENNQVSPMAPAPGWLAGFKLPGYKGEQSGKGDGVIADPATALDSTIKPTGSLIYPMPDAKTVGDWVTAIIPDQAKGLVDYITTAVKGGDTPVIDDGKQGKHQPDHNNFIPGRSELSYPDPQKLVDDYAGTGQPANNVAPGQPGYRERVNFGKVIGNYVDPVTGEKMPTTNGIVHYSKDGVHIVPGRPQ</sequence>
<dbReference type="eggNOG" id="COG3210">
    <property type="taxonomic scope" value="Bacteria"/>
</dbReference>
<dbReference type="eggNOG" id="COG3209">
    <property type="taxonomic scope" value="Bacteria"/>
</dbReference>
<dbReference type="HOGENOM" id="CLU_300856_0_0_4"/>
<dbReference type="Proteomes" id="UP000008316">
    <property type="component" value="Chromosome 2"/>
</dbReference>
<accession>F2LRB9</accession>
<dbReference type="AlphaFoldDB" id="F2LRB9"/>
<reference evidence="3 4" key="1">
    <citation type="journal article" date="2011" name="J. Bacteriol.">
        <title>Complete genome sequence of Burkholderia gladioli BSR3.</title>
        <authorList>
            <person name="Seo Y.S."/>
            <person name="Lim J."/>
            <person name="Choi B.S."/>
            <person name="Kim H."/>
            <person name="Goo E."/>
            <person name="Lee B."/>
            <person name="Lim J.S."/>
            <person name="Choi I.Y."/>
            <person name="Moon J.S."/>
            <person name="Kim J."/>
            <person name="Hwang I."/>
        </authorList>
    </citation>
    <scope>NUCLEOTIDE SEQUENCE [LARGE SCALE GENOMIC DNA]</scope>
    <source>
        <strain evidence="3 4">BSR3</strain>
    </source>
</reference>
<evidence type="ECO:0000259" key="2">
    <source>
        <dbReference type="Pfam" id="PF15542"/>
    </source>
</evidence>
<gene>
    <name evidence="3" type="ordered locus">bgla_2g29490</name>
</gene>
<feature type="region of interest" description="Disordered" evidence="1">
    <location>
        <begin position="83"/>
        <end position="107"/>
    </location>
</feature>
<dbReference type="InterPro" id="IPR029100">
    <property type="entry name" value="Ntox50"/>
</dbReference>
<feature type="region of interest" description="Disordered" evidence="1">
    <location>
        <begin position="896"/>
        <end position="922"/>
    </location>
</feature>
<feature type="compositionally biased region" description="Basic and acidic residues" evidence="1">
    <location>
        <begin position="900"/>
        <end position="910"/>
    </location>
</feature>
<organism evidence="3 4">
    <name type="scientific">Burkholderia gladioli (strain BSR3)</name>
    <dbReference type="NCBI Taxonomy" id="999541"/>
    <lineage>
        <taxon>Bacteria</taxon>
        <taxon>Pseudomonadati</taxon>
        <taxon>Pseudomonadota</taxon>
        <taxon>Betaproteobacteria</taxon>
        <taxon>Burkholderiales</taxon>
        <taxon>Burkholderiaceae</taxon>
        <taxon>Burkholderia</taxon>
    </lineage>
</organism>
<feature type="compositionally biased region" description="Low complexity" evidence="1">
    <location>
        <begin position="91"/>
        <end position="102"/>
    </location>
</feature>
<evidence type="ECO:0000256" key="1">
    <source>
        <dbReference type="SAM" id="MobiDB-lite"/>
    </source>
</evidence>
<dbReference type="Pfam" id="PF15542">
    <property type="entry name" value="Ntox50"/>
    <property type="match status" value="1"/>
</dbReference>
<name>F2LRB9_BURGS</name>
<dbReference type="GO" id="GO:0003824">
    <property type="term" value="F:catalytic activity"/>
    <property type="evidence" value="ECO:0007669"/>
    <property type="project" value="UniProtKB-ARBA"/>
</dbReference>
<dbReference type="Pfam" id="PF13332">
    <property type="entry name" value="Fil_haemagg_2"/>
    <property type="match status" value="3"/>
</dbReference>
<dbReference type="EMBL" id="CP002600">
    <property type="protein sequence ID" value="AEA65365.1"/>
    <property type="molecule type" value="Genomic_DNA"/>
</dbReference>
<keyword evidence="4" id="KW-1185">Reference proteome</keyword>
<proteinExistence type="predicted"/>
<dbReference type="InterPro" id="IPR025157">
    <property type="entry name" value="Hemagglutinin_rpt"/>
</dbReference>
<evidence type="ECO:0000313" key="4">
    <source>
        <dbReference type="Proteomes" id="UP000008316"/>
    </source>
</evidence>